<feature type="domain" description="O-antigen ligase-related" evidence="6">
    <location>
        <begin position="238"/>
        <end position="397"/>
    </location>
</feature>
<evidence type="ECO:0000313" key="8">
    <source>
        <dbReference type="Proteomes" id="UP001197609"/>
    </source>
</evidence>
<feature type="transmembrane region" description="Helical" evidence="5">
    <location>
        <begin position="102"/>
        <end position="122"/>
    </location>
</feature>
<evidence type="ECO:0000256" key="5">
    <source>
        <dbReference type="SAM" id="Phobius"/>
    </source>
</evidence>
<evidence type="ECO:0000256" key="2">
    <source>
        <dbReference type="ARBA" id="ARBA00022692"/>
    </source>
</evidence>
<feature type="transmembrane region" description="Helical" evidence="5">
    <location>
        <begin position="381"/>
        <end position="402"/>
    </location>
</feature>
<evidence type="ECO:0000259" key="6">
    <source>
        <dbReference type="Pfam" id="PF04932"/>
    </source>
</evidence>
<dbReference type="Pfam" id="PF04932">
    <property type="entry name" value="Wzy_C"/>
    <property type="match status" value="1"/>
</dbReference>
<organism evidence="7 8">
    <name type="scientific">Candidatus Methylomirabilis tolerans</name>
    <dbReference type="NCBI Taxonomy" id="3123416"/>
    <lineage>
        <taxon>Bacteria</taxon>
        <taxon>Candidatus Methylomirabilota</taxon>
        <taxon>Candidatus Methylomirabilia</taxon>
        <taxon>Candidatus Methylomirabilales</taxon>
        <taxon>Candidatus Methylomirabilaceae</taxon>
        <taxon>Candidatus Methylomirabilis</taxon>
    </lineage>
</organism>
<keyword evidence="4 5" id="KW-0472">Membrane</keyword>
<feature type="transmembrane region" description="Helical" evidence="5">
    <location>
        <begin position="279"/>
        <end position="300"/>
    </location>
</feature>
<dbReference type="PANTHER" id="PTHR37422">
    <property type="entry name" value="TEICHURONIC ACID BIOSYNTHESIS PROTEIN TUAE"/>
    <property type="match status" value="1"/>
</dbReference>
<evidence type="ECO:0000256" key="1">
    <source>
        <dbReference type="ARBA" id="ARBA00004141"/>
    </source>
</evidence>
<evidence type="ECO:0000256" key="3">
    <source>
        <dbReference type="ARBA" id="ARBA00022989"/>
    </source>
</evidence>
<feature type="transmembrane region" description="Helical" evidence="5">
    <location>
        <begin position="423"/>
        <end position="439"/>
    </location>
</feature>
<gene>
    <name evidence="7" type="ORF">K8G79_10065</name>
</gene>
<evidence type="ECO:0000256" key="4">
    <source>
        <dbReference type="ARBA" id="ARBA00023136"/>
    </source>
</evidence>
<feature type="transmembrane region" description="Helical" evidence="5">
    <location>
        <begin position="72"/>
        <end position="90"/>
    </location>
</feature>
<feature type="transmembrane region" description="Helical" evidence="5">
    <location>
        <begin position="128"/>
        <end position="148"/>
    </location>
</feature>
<name>A0AAJ1AJ97_9BACT</name>
<feature type="transmembrane region" description="Helical" evidence="5">
    <location>
        <begin position="445"/>
        <end position="464"/>
    </location>
</feature>
<accession>A0AAJ1AJ97</accession>
<dbReference type="Proteomes" id="UP001197609">
    <property type="component" value="Unassembled WGS sequence"/>
</dbReference>
<comment type="caution">
    <text evidence="7">The sequence shown here is derived from an EMBL/GenBank/DDBJ whole genome shotgun (WGS) entry which is preliminary data.</text>
</comment>
<dbReference type="AlphaFoldDB" id="A0AAJ1AJ97"/>
<dbReference type="GO" id="GO:0016020">
    <property type="term" value="C:membrane"/>
    <property type="evidence" value="ECO:0007669"/>
    <property type="project" value="UniProtKB-SubCell"/>
</dbReference>
<keyword evidence="3 5" id="KW-1133">Transmembrane helix</keyword>
<dbReference type="EMBL" id="JAIOIU010000126">
    <property type="protein sequence ID" value="MBZ0160462.1"/>
    <property type="molecule type" value="Genomic_DNA"/>
</dbReference>
<comment type="subcellular location">
    <subcellularLocation>
        <location evidence="1">Membrane</location>
        <topology evidence="1">Multi-pass membrane protein</topology>
    </subcellularLocation>
</comment>
<feature type="transmembrane region" description="Helical" evidence="5">
    <location>
        <begin position="321"/>
        <end position="342"/>
    </location>
</feature>
<sequence length="492" mass="52993">MTLVVGWLLTDGSGGGTGHRDLWPWLLLSGVVGLLLIIVRPILAVLGVLAFIFVNPSLLPNLLDIGEFSIRYVDIAVSMLTLAVVFRFLSGRVIPLETLRQLFGPMLPLICYAGLSLALVWLYTANSFSASIASYTRLLVTAGFGLLLYTSISNLQDLELFHKGLIGFGVATVGIGMWEAEPGHVLDILEINGWGTEATARYGGFLGVNALGLVAGLLILSASLRRDKTSNSISRGVVLMTGLLGLILAKSASSILATAGVVTLYRITTRAQRFGFLRLFKWAMIGMVVVAGATVIIQALRPSDVGGLLELSGGSFAQRLMIAYGGMLIFLEHPLVGVGWQASATPEFIGSPSLNAVLMETFSALPGHYFFLETTTSLHNLYVQVLVELGLLGGGLFAYACVRIGRRVAGVVRGLPEDSPYRSRAEFYAFGLVFLLIWWNTTPLFSGQTDSMLAFAFLGALAAIGRLEKQRRRCECPPGREMVTQNESATPR</sequence>
<proteinExistence type="predicted"/>
<reference evidence="7 8" key="1">
    <citation type="journal article" date="2021" name="bioRxiv">
        <title>Unraveling nitrogen, sulfur and carbon metabolic pathways and microbial community transcriptional responses to substrate deprivation and toxicity stresses in a bioreactor mimicking anoxic brackish coastal sediment conditions.</title>
        <authorList>
            <person name="Martins P.D."/>
            <person name="Echeveste M.J."/>
            <person name="Arshad A."/>
            <person name="Kurth J."/>
            <person name="Ouboter H."/>
            <person name="Jetten M.S.M."/>
            <person name="Welte C.U."/>
        </authorList>
    </citation>
    <scope>NUCLEOTIDE SEQUENCE [LARGE SCALE GENOMIC DNA]</scope>
    <source>
        <strain evidence="7">MAG_38</strain>
    </source>
</reference>
<evidence type="ECO:0000313" key="7">
    <source>
        <dbReference type="EMBL" id="MBZ0160462.1"/>
    </source>
</evidence>
<feature type="transmembrane region" description="Helical" evidence="5">
    <location>
        <begin position="236"/>
        <end position="267"/>
    </location>
</feature>
<dbReference type="InterPro" id="IPR051533">
    <property type="entry name" value="WaaL-like"/>
</dbReference>
<dbReference type="PANTHER" id="PTHR37422:SF13">
    <property type="entry name" value="LIPOPOLYSACCHARIDE BIOSYNTHESIS PROTEIN PA4999-RELATED"/>
    <property type="match status" value="1"/>
</dbReference>
<keyword evidence="2 5" id="KW-0812">Transmembrane</keyword>
<feature type="transmembrane region" description="Helical" evidence="5">
    <location>
        <begin position="25"/>
        <end position="52"/>
    </location>
</feature>
<protein>
    <recommendedName>
        <fullName evidence="6">O-antigen ligase-related domain-containing protein</fullName>
    </recommendedName>
</protein>
<dbReference type="InterPro" id="IPR007016">
    <property type="entry name" value="O-antigen_ligase-rel_domated"/>
</dbReference>
<feature type="transmembrane region" description="Helical" evidence="5">
    <location>
        <begin position="200"/>
        <end position="224"/>
    </location>
</feature>